<dbReference type="PROSITE" id="PS50931">
    <property type="entry name" value="HTH_LYSR"/>
    <property type="match status" value="1"/>
</dbReference>
<dbReference type="Gene3D" id="1.10.10.10">
    <property type="entry name" value="Winged helix-like DNA-binding domain superfamily/Winged helix DNA-binding domain"/>
    <property type="match status" value="1"/>
</dbReference>
<keyword evidence="4" id="KW-0804">Transcription</keyword>
<dbReference type="InterPro" id="IPR036388">
    <property type="entry name" value="WH-like_DNA-bd_sf"/>
</dbReference>
<reference evidence="6 7" key="1">
    <citation type="submission" date="2017-06" db="EMBL/GenBank/DDBJ databases">
        <title>Complete genome sequence of Nitrospirillum amazonense strain CBAmC, an endophytic nitrogen-fixing and plant growth-promoting bacterium, isolated from sugarcane.</title>
        <authorList>
            <person name="Schwab S."/>
            <person name="dos Santos Teixeira K.R."/>
            <person name="Simoes Araujo J.L."/>
            <person name="Soares Vidal M."/>
            <person name="Borges de Freitas H.R."/>
            <person name="Rivello Crivelaro A.L."/>
            <person name="Bueno de Camargo Nunes A."/>
            <person name="dos Santos C.M."/>
            <person name="Palmeira da Silva Rosa D."/>
            <person name="da Silva Padilha D."/>
            <person name="da Silva E."/>
            <person name="Araujo Terra L."/>
            <person name="Soares Mendes V."/>
            <person name="Farinelli L."/>
            <person name="Magalhaes Cruz L."/>
            <person name="Baldani J.I."/>
        </authorList>
    </citation>
    <scope>NUCLEOTIDE SEQUENCE [LARGE SCALE GENOMIC DNA]</scope>
    <source>
        <strain evidence="6 7">CBAmC</strain>
    </source>
</reference>
<protein>
    <submittedName>
        <fullName evidence="6">LysR family transcriptional regulator</fullName>
    </submittedName>
</protein>
<dbReference type="RefSeq" id="WP_088873595.1">
    <property type="nucleotide sequence ID" value="NZ_CP022111.1"/>
</dbReference>
<dbReference type="InterPro" id="IPR036390">
    <property type="entry name" value="WH_DNA-bd_sf"/>
</dbReference>
<dbReference type="PANTHER" id="PTHR30346:SF30">
    <property type="entry name" value="SMALL NEUTRAL PROTEASE REGULATORY PROTEIN"/>
    <property type="match status" value="1"/>
</dbReference>
<dbReference type="InterPro" id="IPR000847">
    <property type="entry name" value="LysR_HTH_N"/>
</dbReference>
<dbReference type="EMBL" id="CP022111">
    <property type="protein sequence ID" value="ASG23060.1"/>
    <property type="molecule type" value="Genomic_DNA"/>
</dbReference>
<keyword evidence="2" id="KW-0805">Transcription regulation</keyword>
<keyword evidence="7" id="KW-1185">Reference proteome</keyword>
<keyword evidence="3" id="KW-0238">DNA-binding</keyword>
<feature type="domain" description="HTH lysR-type" evidence="5">
    <location>
        <begin position="1"/>
        <end position="58"/>
    </location>
</feature>
<proteinExistence type="inferred from homology"/>
<evidence type="ECO:0000313" key="6">
    <source>
        <dbReference type="EMBL" id="ASG23060.1"/>
    </source>
</evidence>
<dbReference type="InterPro" id="IPR005119">
    <property type="entry name" value="LysR_subst-bd"/>
</dbReference>
<comment type="similarity">
    <text evidence="1">Belongs to the LysR transcriptional regulatory family.</text>
</comment>
<name>A0A248JWZ8_9PROT</name>
<evidence type="ECO:0000259" key="5">
    <source>
        <dbReference type="PROSITE" id="PS50931"/>
    </source>
</evidence>
<dbReference type="GO" id="GO:0003700">
    <property type="term" value="F:DNA-binding transcription factor activity"/>
    <property type="evidence" value="ECO:0007669"/>
    <property type="project" value="InterPro"/>
</dbReference>
<evidence type="ECO:0000256" key="3">
    <source>
        <dbReference type="ARBA" id="ARBA00023125"/>
    </source>
</evidence>
<dbReference type="AlphaFoldDB" id="A0A248JWZ8"/>
<dbReference type="SUPFAM" id="SSF46785">
    <property type="entry name" value="Winged helix' DNA-binding domain"/>
    <property type="match status" value="1"/>
</dbReference>
<dbReference type="FunFam" id="1.10.10.10:FF:000001">
    <property type="entry name" value="LysR family transcriptional regulator"/>
    <property type="match status" value="1"/>
</dbReference>
<gene>
    <name evidence="6" type="ORF">Y958_19560</name>
</gene>
<dbReference type="Gene3D" id="3.40.190.10">
    <property type="entry name" value="Periplasmic binding protein-like II"/>
    <property type="match status" value="2"/>
</dbReference>
<evidence type="ECO:0000256" key="4">
    <source>
        <dbReference type="ARBA" id="ARBA00023163"/>
    </source>
</evidence>
<dbReference type="Proteomes" id="UP000197153">
    <property type="component" value="Chromosome 2"/>
</dbReference>
<dbReference type="KEGG" id="nao:Y958_19560"/>
<dbReference type="GO" id="GO:0032993">
    <property type="term" value="C:protein-DNA complex"/>
    <property type="evidence" value="ECO:0007669"/>
    <property type="project" value="TreeGrafter"/>
</dbReference>
<evidence type="ECO:0000313" key="7">
    <source>
        <dbReference type="Proteomes" id="UP000197153"/>
    </source>
</evidence>
<sequence>MDIRHLRYFTAVAEELHFTRAAEKLGIRQPPLSQQIQQLEREIGSPLFHRLSRGVELTAVGASFLQDAKAILAHMDQALANARQVARGDKGRLRMGLSMSVTAHPWIARLIRDYRAQHPGVQLTLELNDFGQLTDAVRDGALDVALVRGRTAEIPGLTTYAVVEERLLAALPMGHRLAGAATLDLAELADEDFLIIPRTAGPNIYDIMIAACREAGFSPRIVQEVPAFPPLLNLVEAGLGVALAPDSMRNMRLEGVRLLDLQGGYDTAPIMLVYRANEGTAAVRALVTQARRAAAIRTTPTP</sequence>
<organism evidence="6 7">
    <name type="scientific">Nitrospirillum viridazoti CBAmc</name>
    <dbReference type="NCBI Taxonomy" id="1441467"/>
    <lineage>
        <taxon>Bacteria</taxon>
        <taxon>Pseudomonadati</taxon>
        <taxon>Pseudomonadota</taxon>
        <taxon>Alphaproteobacteria</taxon>
        <taxon>Rhodospirillales</taxon>
        <taxon>Azospirillaceae</taxon>
        <taxon>Nitrospirillum</taxon>
        <taxon>Nitrospirillum viridazoti</taxon>
    </lineage>
</organism>
<dbReference type="PANTHER" id="PTHR30346">
    <property type="entry name" value="TRANSCRIPTIONAL DUAL REGULATOR HCAR-RELATED"/>
    <property type="match status" value="1"/>
</dbReference>
<evidence type="ECO:0000256" key="1">
    <source>
        <dbReference type="ARBA" id="ARBA00009437"/>
    </source>
</evidence>
<accession>A0A248JWZ8</accession>
<dbReference type="PRINTS" id="PR00039">
    <property type="entry name" value="HTHLYSR"/>
</dbReference>
<evidence type="ECO:0000256" key="2">
    <source>
        <dbReference type="ARBA" id="ARBA00023015"/>
    </source>
</evidence>
<dbReference type="GO" id="GO:0003677">
    <property type="term" value="F:DNA binding"/>
    <property type="evidence" value="ECO:0007669"/>
    <property type="project" value="UniProtKB-KW"/>
</dbReference>
<dbReference type="Pfam" id="PF03466">
    <property type="entry name" value="LysR_substrate"/>
    <property type="match status" value="1"/>
</dbReference>
<dbReference type="SUPFAM" id="SSF53850">
    <property type="entry name" value="Periplasmic binding protein-like II"/>
    <property type="match status" value="1"/>
</dbReference>
<dbReference type="Pfam" id="PF00126">
    <property type="entry name" value="HTH_1"/>
    <property type="match status" value="1"/>
</dbReference>